<keyword evidence="1" id="KW-0472">Membrane</keyword>
<reference evidence="2 3" key="1">
    <citation type="journal article" date="2020" name="Int. J. Syst. Evol. Microbiol.">
        <title>Sulfuracidifex tepidarius gen. nov., sp. nov. and transfer of Sulfolobus metallicus Huber and Stetter 1992 to the genus Sulfuracidifex as Sulfuracidifex metallicus comb. nov.</title>
        <authorList>
            <person name="Itoh T."/>
            <person name="Miura T."/>
            <person name="Sakai H.D."/>
            <person name="Kato S."/>
            <person name="Ohkuma M."/>
            <person name="Takashina T."/>
        </authorList>
    </citation>
    <scope>NUCLEOTIDE SEQUENCE [LARGE SCALE GENOMIC DNA]</scope>
    <source>
        <strain evidence="2 3">IC-006</strain>
    </source>
</reference>
<evidence type="ECO:0000256" key="1">
    <source>
        <dbReference type="SAM" id="Phobius"/>
    </source>
</evidence>
<gene>
    <name evidence="2" type="ORF">IC006_0678</name>
</gene>
<dbReference type="RefSeq" id="WP_054846739.1">
    <property type="nucleotide sequence ID" value="NZ_AP018929.1"/>
</dbReference>
<dbReference type="STRING" id="1294262.GCA_001316085_02847"/>
<proteinExistence type="predicted"/>
<dbReference type="OrthoDB" id="43896at2157"/>
<dbReference type="Proteomes" id="UP000322983">
    <property type="component" value="Chromosome"/>
</dbReference>
<dbReference type="GeneID" id="41714495"/>
<accession>A0A510DTA8</accession>
<evidence type="ECO:0000313" key="2">
    <source>
        <dbReference type="EMBL" id="BBG23394.1"/>
    </source>
</evidence>
<feature type="transmembrane region" description="Helical" evidence="1">
    <location>
        <begin position="6"/>
        <end position="26"/>
    </location>
</feature>
<keyword evidence="1" id="KW-1133">Transmembrane helix</keyword>
<dbReference type="EMBL" id="AP018929">
    <property type="protein sequence ID" value="BBG23394.1"/>
    <property type="molecule type" value="Genomic_DNA"/>
</dbReference>
<evidence type="ECO:0000313" key="3">
    <source>
        <dbReference type="Proteomes" id="UP000322983"/>
    </source>
</evidence>
<keyword evidence="1" id="KW-0812">Transmembrane</keyword>
<organism evidence="2 3">
    <name type="scientific">Sulfuracidifex tepidarius</name>
    <dbReference type="NCBI Taxonomy" id="1294262"/>
    <lineage>
        <taxon>Archaea</taxon>
        <taxon>Thermoproteota</taxon>
        <taxon>Thermoprotei</taxon>
        <taxon>Sulfolobales</taxon>
        <taxon>Sulfolobaceae</taxon>
        <taxon>Sulfuracidifex</taxon>
    </lineage>
</organism>
<protein>
    <recommendedName>
        <fullName evidence="4">DUF5658 domain-containing protein</fullName>
    </recommendedName>
</protein>
<keyword evidence="3" id="KW-1185">Reference proteome</keyword>
<feature type="transmembrane region" description="Helical" evidence="1">
    <location>
        <begin position="38"/>
        <end position="66"/>
    </location>
</feature>
<evidence type="ECO:0008006" key="4">
    <source>
        <dbReference type="Google" id="ProtNLM"/>
    </source>
</evidence>
<dbReference type="AlphaFoldDB" id="A0A510DTA8"/>
<sequence length="112" mass="12684">MNKVKLLWVIIIVGNLIDYAETLFFSHLEILQCDYNPLILGNTAFLNVFMVLTGVKLLSLSGIYWFTRLFDYLKVNAYKWIGLLPFAGGTVFILSWNLVAVLTSGYLQAMGL</sequence>
<name>A0A510DTA8_9CREN</name>
<feature type="transmembrane region" description="Helical" evidence="1">
    <location>
        <begin position="86"/>
        <end position="107"/>
    </location>
</feature>
<dbReference type="KEGG" id="step:IC006_0678"/>